<organism evidence="1 2">
    <name type="scientific">Pseudoalteromonas agarivorans DSM 14585</name>
    <dbReference type="NCBI Taxonomy" id="1312369"/>
    <lineage>
        <taxon>Bacteria</taxon>
        <taxon>Pseudomonadati</taxon>
        <taxon>Pseudomonadota</taxon>
        <taxon>Gammaproteobacteria</taxon>
        <taxon>Alteromonadales</taxon>
        <taxon>Pseudoalteromonadaceae</taxon>
        <taxon>Pseudoalteromonas</taxon>
    </lineage>
</organism>
<accession>A0ACA8DST6</accession>
<keyword evidence="2" id="KW-1185">Reference proteome</keyword>
<reference evidence="1" key="1">
    <citation type="submission" date="2015-03" db="EMBL/GenBank/DDBJ databases">
        <authorList>
            <person name="Xie B.-B."/>
            <person name="Rong J.-C."/>
            <person name="Qin Q.-L."/>
            <person name="Zhang Y.-Z."/>
        </authorList>
    </citation>
    <scope>NUCLEOTIDE SEQUENCE</scope>
    <source>
        <strain evidence="1">DSM 14585</strain>
    </source>
</reference>
<name>A0ACA8DST6_9GAMM</name>
<protein>
    <submittedName>
        <fullName evidence="1">Uncharacterized protein</fullName>
    </submittedName>
</protein>
<proteinExistence type="predicted"/>
<dbReference type="Proteomes" id="UP000217277">
    <property type="component" value="Chromosome I"/>
</dbReference>
<dbReference type="EMBL" id="CP011011">
    <property type="protein sequence ID" value="ATC80961.1"/>
    <property type="molecule type" value="Genomic_DNA"/>
</dbReference>
<evidence type="ECO:0000313" key="1">
    <source>
        <dbReference type="EMBL" id="ATC80961.1"/>
    </source>
</evidence>
<gene>
    <name evidence="1" type="ORF">PAGA_a0389</name>
</gene>
<evidence type="ECO:0000313" key="2">
    <source>
        <dbReference type="Proteomes" id="UP000217277"/>
    </source>
</evidence>
<sequence length="345" mass="39244">MLRRYKIIKWRASRLFKKLQKKLQPLKADIDKHIKPIWFSLSTAQKLYLAALISVIFFKSWSLCALLTMTALVIEFWPKFNKLWHSLAGKALILVFYATIANFVLANASSIVNEVTHVSAANMSYTHNFATLIYLPIWALGITLCTLLIFQFILPFYIIMLLLIKPFGSQSIKYISQSYSPLLTASIRLILAFITLSTLYPLLDDRDEATFLSDIENGFYFGRELASDSPEVKGHAMVNLNERLAKQETKTQPSSPKAEEINEFAESASSFVATEGYFGRSKHLIAMFAFNYEADEYSRCKKAKNSKVVELNDYEIVEITPNETMPYGYSFIVKACESPAFKSTS</sequence>